<protein>
    <submittedName>
        <fullName evidence="6">Alpha-amylase</fullName>
        <ecNumber evidence="6">3.2.1.1</ecNumber>
    </submittedName>
</protein>
<feature type="transmembrane region" description="Helical" evidence="4">
    <location>
        <begin position="468"/>
        <end position="488"/>
    </location>
</feature>
<evidence type="ECO:0000256" key="3">
    <source>
        <dbReference type="ARBA" id="ARBA00022729"/>
    </source>
</evidence>
<evidence type="ECO:0000256" key="2">
    <source>
        <dbReference type="ARBA" id="ARBA00022723"/>
    </source>
</evidence>
<dbReference type="SUPFAM" id="SSF51445">
    <property type="entry name" value="(Trans)glycosidases"/>
    <property type="match status" value="1"/>
</dbReference>
<evidence type="ECO:0000256" key="4">
    <source>
        <dbReference type="SAM" id="Phobius"/>
    </source>
</evidence>
<dbReference type="Gene3D" id="3.20.20.80">
    <property type="entry name" value="Glycosidases"/>
    <property type="match status" value="1"/>
</dbReference>
<dbReference type="Pfam" id="PF22026">
    <property type="entry name" value="Alpha-amylase_C_2"/>
    <property type="match status" value="1"/>
</dbReference>
<dbReference type="PANTHER" id="PTHR10357:SF215">
    <property type="entry name" value="ALPHA-AMYLASE 1"/>
    <property type="match status" value="1"/>
</dbReference>
<dbReference type="InterPro" id="IPR017853">
    <property type="entry name" value="GH"/>
</dbReference>
<dbReference type="EC" id="3.2.1.1" evidence="6"/>
<keyword evidence="6" id="KW-0326">Glycosidase</keyword>
<dbReference type="InterPro" id="IPR054174">
    <property type="entry name" value="Alpha-amylase-like_C"/>
</dbReference>
<evidence type="ECO:0000313" key="6">
    <source>
        <dbReference type="EMBL" id="MBP1969015.1"/>
    </source>
</evidence>
<evidence type="ECO:0000313" key="7">
    <source>
        <dbReference type="Proteomes" id="UP001519345"/>
    </source>
</evidence>
<keyword evidence="7" id="KW-1185">Reference proteome</keyword>
<proteinExistence type="predicted"/>
<keyword evidence="4" id="KW-0812">Transmembrane</keyword>
<evidence type="ECO:0000259" key="5">
    <source>
        <dbReference type="SMART" id="SM00642"/>
    </source>
</evidence>
<evidence type="ECO:0000256" key="1">
    <source>
        <dbReference type="ARBA" id="ARBA00001913"/>
    </source>
</evidence>
<name>A0ABS4IDN1_9BACI</name>
<dbReference type="GO" id="GO:0004556">
    <property type="term" value="F:alpha-amylase activity"/>
    <property type="evidence" value="ECO:0007669"/>
    <property type="project" value="UniProtKB-EC"/>
</dbReference>
<dbReference type="EMBL" id="JAGGKX010000004">
    <property type="protein sequence ID" value="MBP1969015.1"/>
    <property type="molecule type" value="Genomic_DNA"/>
</dbReference>
<gene>
    <name evidence="6" type="ORF">J2Z83_001118</name>
</gene>
<dbReference type="Gene3D" id="2.60.40.1180">
    <property type="entry name" value="Golgi alpha-mannosidase II"/>
    <property type="match status" value="1"/>
</dbReference>
<keyword evidence="6" id="KW-0378">Hydrolase</keyword>
<dbReference type="InterPro" id="IPR006047">
    <property type="entry name" value="GH13_cat_dom"/>
</dbReference>
<comment type="cofactor">
    <cofactor evidence="1">
        <name>Ca(2+)</name>
        <dbReference type="ChEBI" id="CHEBI:29108"/>
    </cofactor>
</comment>
<dbReference type="SMART" id="SM00642">
    <property type="entry name" value="Aamy"/>
    <property type="match status" value="1"/>
</dbReference>
<feature type="domain" description="Glycosyl hydrolase family 13 catalytic" evidence="5">
    <location>
        <begin position="38"/>
        <end position="373"/>
    </location>
</feature>
<dbReference type="PANTHER" id="PTHR10357">
    <property type="entry name" value="ALPHA-AMYLASE FAMILY MEMBER"/>
    <property type="match status" value="1"/>
</dbReference>
<organism evidence="6 7">
    <name type="scientific">Virgibacillus natechei</name>
    <dbReference type="NCBI Taxonomy" id="1216297"/>
    <lineage>
        <taxon>Bacteria</taxon>
        <taxon>Bacillati</taxon>
        <taxon>Bacillota</taxon>
        <taxon>Bacilli</taxon>
        <taxon>Bacillales</taxon>
        <taxon>Bacillaceae</taxon>
        <taxon>Virgibacillus</taxon>
    </lineage>
</organism>
<reference evidence="6 7" key="1">
    <citation type="submission" date="2021-03" db="EMBL/GenBank/DDBJ databases">
        <title>Genomic Encyclopedia of Type Strains, Phase IV (KMG-IV): sequencing the most valuable type-strain genomes for metagenomic binning, comparative biology and taxonomic classification.</title>
        <authorList>
            <person name="Goeker M."/>
        </authorList>
    </citation>
    <scope>NUCLEOTIDE SEQUENCE [LARGE SCALE GENOMIC DNA]</scope>
    <source>
        <strain evidence="6 7">DSM 25609</strain>
    </source>
</reference>
<keyword evidence="4" id="KW-1133">Transmembrane helix</keyword>
<keyword evidence="2" id="KW-0479">Metal-binding</keyword>
<dbReference type="SUPFAM" id="SSF51011">
    <property type="entry name" value="Glycosyl hydrolase domain"/>
    <property type="match status" value="1"/>
</dbReference>
<keyword evidence="4" id="KW-0472">Membrane</keyword>
<sequence>MKRMAFMLIIIGFFLYNVTSIDSSAQEDRQLEEEIIYNIVVDRFNNGDFERNEQVRIDDPYAYHGGDLQGIINRLDDIQELGVTTISLSPIMENALDGYHGYWIEDFYSVEEQFGEMEDFHELIDEAHKRDMKVVMEFVTNYVGSSHSIVDDPEREDWIQEGNDVTADWADNVAVLNQDNPEVEAFLMDVARFWMEETDIDGFELHAVDQSSFSFLESFTAQIKEIDENFYLLGDILDTDQASEQLKEITEIDMIENQDLFESMTEVFAEEGNPVSAIYETWEESGSYSDLLYVDSKDTKRFSQMFAENGRNDLTTWSLALTYMYTTPGVPVIFQGSEMPMYGTDTAEVQQLVQFNAGSDELNEFHSRISSLRTQFPALKYGDFEQVGTSGAMSVFKRTYEDEEIYIAINNDTVLQAVSVSDIESGTRLRGHLGDNIVLEEDNGEHKIGLDRETAEVFVVETDTGLNWMFIGFIGVVFLLFIGGVIYLTRKQKRSE</sequence>
<dbReference type="InterPro" id="IPR013780">
    <property type="entry name" value="Glyco_hydro_b"/>
</dbReference>
<comment type="caution">
    <text evidence="6">The sequence shown here is derived from an EMBL/GenBank/DDBJ whole genome shotgun (WGS) entry which is preliminary data.</text>
</comment>
<accession>A0ABS4IDN1</accession>
<dbReference type="Proteomes" id="UP001519345">
    <property type="component" value="Unassembled WGS sequence"/>
</dbReference>
<dbReference type="RefSeq" id="WP_209462233.1">
    <property type="nucleotide sequence ID" value="NZ_CP110224.1"/>
</dbReference>
<dbReference type="Pfam" id="PF00128">
    <property type="entry name" value="Alpha-amylase"/>
    <property type="match status" value="2"/>
</dbReference>
<keyword evidence="3" id="KW-0732">Signal</keyword>